<dbReference type="AlphaFoldDB" id="A0A0D7A6S8"/>
<feature type="compositionally biased region" description="Low complexity" evidence="1">
    <location>
        <begin position="28"/>
        <end position="49"/>
    </location>
</feature>
<feature type="region of interest" description="Disordered" evidence="1">
    <location>
        <begin position="1"/>
        <end position="49"/>
    </location>
</feature>
<evidence type="ECO:0000256" key="1">
    <source>
        <dbReference type="SAM" id="MobiDB-lite"/>
    </source>
</evidence>
<accession>A0A0D7A6S8</accession>
<reference evidence="2 3" key="1">
    <citation type="journal article" date="2015" name="Fungal Genet. Biol.">
        <title>Evolution of novel wood decay mechanisms in Agaricales revealed by the genome sequences of Fistulina hepatica and Cylindrobasidium torrendii.</title>
        <authorList>
            <person name="Floudas D."/>
            <person name="Held B.W."/>
            <person name="Riley R."/>
            <person name="Nagy L.G."/>
            <person name="Koehler G."/>
            <person name="Ransdell A.S."/>
            <person name="Younus H."/>
            <person name="Chow J."/>
            <person name="Chiniquy J."/>
            <person name="Lipzen A."/>
            <person name="Tritt A."/>
            <person name="Sun H."/>
            <person name="Haridas S."/>
            <person name="LaButti K."/>
            <person name="Ohm R.A."/>
            <person name="Kues U."/>
            <person name="Blanchette R.A."/>
            <person name="Grigoriev I.V."/>
            <person name="Minto R.E."/>
            <person name="Hibbett D.S."/>
        </authorList>
    </citation>
    <scope>NUCLEOTIDE SEQUENCE [LARGE SCALE GENOMIC DNA]</scope>
    <source>
        <strain evidence="2 3">ATCC 64428</strain>
    </source>
</reference>
<evidence type="ECO:0000313" key="3">
    <source>
        <dbReference type="Proteomes" id="UP000054144"/>
    </source>
</evidence>
<name>A0A0D7A6S8_9AGAR</name>
<dbReference type="EMBL" id="KN882033">
    <property type="protein sequence ID" value="KIY46425.1"/>
    <property type="molecule type" value="Genomic_DNA"/>
</dbReference>
<protein>
    <submittedName>
        <fullName evidence="2">Uncharacterized protein</fullName>
    </submittedName>
</protein>
<gene>
    <name evidence="2" type="ORF">FISHEDRAFT_75676</name>
</gene>
<sequence length="281" mass="31147">MLLPSSSSEALLRTVTPTPQSSVRAALTTPGPSSLCSGSPSTTSTSSSIGDVLPLRSELVDHNQSVMKTKSQKKHEKKKCSKAAKQLWQKALTNVILKHKQDKDYTKYLFSFHMLTIFTDDQPVEVPWKVTHSDTLTAVISAQAGKICEEKVHFTNYPPAGHQFPRVNDVWRDALVNIYQDRSLLNVDPPFILYWFFPSPYYLMTTGANSANPKKFEQIWLNWLSMADVWCSAASSLTMVSASEDTQAVSLPPALLSVSLSLSSSQDVATTLHASMKTYAW</sequence>
<dbReference type="Proteomes" id="UP000054144">
    <property type="component" value="Unassembled WGS sequence"/>
</dbReference>
<feature type="compositionally biased region" description="Polar residues" evidence="1">
    <location>
        <begin position="1"/>
        <end position="23"/>
    </location>
</feature>
<organism evidence="2 3">
    <name type="scientific">Fistulina hepatica ATCC 64428</name>
    <dbReference type="NCBI Taxonomy" id="1128425"/>
    <lineage>
        <taxon>Eukaryota</taxon>
        <taxon>Fungi</taxon>
        <taxon>Dikarya</taxon>
        <taxon>Basidiomycota</taxon>
        <taxon>Agaricomycotina</taxon>
        <taxon>Agaricomycetes</taxon>
        <taxon>Agaricomycetidae</taxon>
        <taxon>Agaricales</taxon>
        <taxon>Fistulinaceae</taxon>
        <taxon>Fistulina</taxon>
    </lineage>
</organism>
<proteinExistence type="predicted"/>
<evidence type="ECO:0000313" key="2">
    <source>
        <dbReference type="EMBL" id="KIY46425.1"/>
    </source>
</evidence>
<keyword evidence="3" id="KW-1185">Reference proteome</keyword>